<comment type="similarity">
    <text evidence="3 9">Belongs to the adaptor complexes large subunit family.</text>
</comment>
<keyword evidence="8 9" id="KW-0968">Cytoplasmic vesicle</keyword>
<dbReference type="Gene3D" id="2.60.40.1230">
    <property type="match status" value="1"/>
</dbReference>
<dbReference type="InterPro" id="IPR017107">
    <property type="entry name" value="AP1_complex_gsu"/>
</dbReference>
<dbReference type="SUPFAM" id="SSF48371">
    <property type="entry name" value="ARM repeat"/>
    <property type="match status" value="1"/>
</dbReference>
<dbReference type="InterPro" id="IPR011989">
    <property type="entry name" value="ARM-like"/>
</dbReference>
<comment type="caution">
    <text evidence="11">The sequence shown here is derived from an EMBL/GenBank/DDBJ whole genome shotgun (WGS) entry which is preliminary data.</text>
</comment>
<dbReference type="Pfam" id="PF01602">
    <property type="entry name" value="Adaptin_N"/>
    <property type="match status" value="1"/>
</dbReference>
<dbReference type="Pfam" id="PF02883">
    <property type="entry name" value="Alpha_adaptinC2"/>
    <property type="match status" value="1"/>
</dbReference>
<dbReference type="InterPro" id="IPR050840">
    <property type="entry name" value="Adaptor_Complx_Large_Subunit"/>
</dbReference>
<sequence>MSSLKSFIKAVRAAKTMADERAVIQKESAAIRASFREDIADSTIRRQNIAKLLYLFTLGERTHFGQIECLKLLATSKFSDKRLGYLGTMLLLDENQEVLTLVTNSLKNDLNHPNQYVVALALCTLGNIASQEMARDLFADVEKLIVTQNQYLRKKAALCAMRIIRKVPELRERFVDKAKALLGEHHHGVLICGMTLVYDMCSEDPSLIEQFRQYIPSLVRQLRTLTTSGYTPEHDVAGLSDPFLQTKILKLLRVLAKGDPASAEQMSDILAQVVTNTDSSKNVGNSILYEAVLTILEIDADSGLRVLGISVLGRFLSNKDNNVKYVGLNTLSKVIELEPTAVQRHRTTILDCLHDADISIRRRALDLSFDLIDEHNVRVLVRELLVFLETADTEFKATMTMQICIAAEKYAPNKRWHIDTVLRVFKLAGNYVSEQIISQFIALVSNTENMQLYTVQKLYSLLRADITQEALTLAGAWVIGEYGDELLKAGTFEEEEVKHEVHESDIIQIFESIMYSTYATQAVQEYVLDALVKLSTRMSEPAQVERVRRLIGSQTTALDVEIQQRAVEYSALFGHEDIRRGVLEKMPAAEIREDKKLHVEKKGSRASAPAPVVAKPKTETDILLDLMGGDDDVAPSSAVAGNGDLLSMASAGGFALPTESATNGSSAAAPASHQPEKSNINDILDLFNSTPQQPAAPAAAPGFVPAVTSAASPLAAVSTTAPAAFSVTSPTTPTAGASAASSGAPSYTAYNNNGLLIDLQPLRDASTPEGVVTIVANFKNTGSEPLANVNFQVAVPKRQHVELRPISSPQIAVGGTAQQALRVTAAKGAQVRLRLRISFLKGAQEVVDQSDFSQFPETLLA</sequence>
<evidence type="ECO:0000256" key="2">
    <source>
        <dbReference type="ARBA" id="ARBA00004555"/>
    </source>
</evidence>
<accession>A0ABR1F6I1</accession>
<comment type="subcellular location">
    <subcellularLocation>
        <location evidence="1">Cytoplasmic vesicle membrane</location>
    </subcellularLocation>
    <subcellularLocation>
        <location evidence="2">Golgi apparatus</location>
    </subcellularLocation>
</comment>
<dbReference type="InterPro" id="IPR008152">
    <property type="entry name" value="Clathrin_a/b/g-adaptin_app_Ig"/>
</dbReference>
<proteinExistence type="inferred from homology"/>
<name>A0ABR1F6I1_9ASCO</name>
<dbReference type="InterPro" id="IPR013041">
    <property type="entry name" value="Clathrin_app_Ig-like_sf"/>
</dbReference>
<evidence type="ECO:0000256" key="4">
    <source>
        <dbReference type="ARBA" id="ARBA00022448"/>
    </source>
</evidence>
<keyword evidence="12" id="KW-1185">Reference proteome</keyword>
<dbReference type="GeneID" id="90039617"/>
<protein>
    <recommendedName>
        <fullName evidence="9">AP-1 complex subunit gamma</fullName>
    </recommendedName>
</protein>
<dbReference type="InterPro" id="IPR016024">
    <property type="entry name" value="ARM-type_fold"/>
</dbReference>
<dbReference type="SMART" id="SM00809">
    <property type="entry name" value="Alpha_adaptinC2"/>
    <property type="match status" value="1"/>
</dbReference>
<evidence type="ECO:0000256" key="7">
    <source>
        <dbReference type="ARBA" id="ARBA00023136"/>
    </source>
</evidence>
<evidence type="ECO:0000313" key="12">
    <source>
        <dbReference type="Proteomes" id="UP001498771"/>
    </source>
</evidence>
<evidence type="ECO:0000256" key="6">
    <source>
        <dbReference type="ARBA" id="ARBA00023034"/>
    </source>
</evidence>
<dbReference type="Proteomes" id="UP001498771">
    <property type="component" value="Unassembled WGS sequence"/>
</dbReference>
<keyword evidence="5 9" id="KW-0653">Protein transport</keyword>
<evidence type="ECO:0000256" key="5">
    <source>
        <dbReference type="ARBA" id="ARBA00022927"/>
    </source>
</evidence>
<dbReference type="Gene3D" id="1.25.10.10">
    <property type="entry name" value="Leucine-rich Repeat Variant"/>
    <property type="match status" value="1"/>
</dbReference>
<evidence type="ECO:0000256" key="1">
    <source>
        <dbReference type="ARBA" id="ARBA00004156"/>
    </source>
</evidence>
<dbReference type="PANTHER" id="PTHR22780">
    <property type="entry name" value="ADAPTIN, ALPHA/GAMMA/EPSILON"/>
    <property type="match status" value="1"/>
</dbReference>
<evidence type="ECO:0000256" key="9">
    <source>
        <dbReference type="PIRNR" id="PIRNR037094"/>
    </source>
</evidence>
<dbReference type="PIRSF" id="PIRSF037094">
    <property type="entry name" value="AP1_complex_gamma"/>
    <property type="match status" value="1"/>
</dbReference>
<dbReference type="PROSITE" id="PS50180">
    <property type="entry name" value="GAE"/>
    <property type="match status" value="1"/>
</dbReference>
<evidence type="ECO:0000313" key="11">
    <source>
        <dbReference type="EMBL" id="KAK7205448.1"/>
    </source>
</evidence>
<evidence type="ECO:0000256" key="8">
    <source>
        <dbReference type="ARBA" id="ARBA00023329"/>
    </source>
</evidence>
<evidence type="ECO:0000259" key="10">
    <source>
        <dbReference type="PROSITE" id="PS50180"/>
    </source>
</evidence>
<dbReference type="InterPro" id="IPR002553">
    <property type="entry name" value="Clathrin/coatomer_adapt-like_N"/>
</dbReference>
<dbReference type="RefSeq" id="XP_064768481.1">
    <property type="nucleotide sequence ID" value="XM_064914105.1"/>
</dbReference>
<keyword evidence="4 9" id="KW-0813">Transport</keyword>
<feature type="domain" description="GAE" evidence="10">
    <location>
        <begin position="742"/>
        <end position="856"/>
    </location>
</feature>
<dbReference type="EMBL" id="JBBJBU010000005">
    <property type="protein sequence ID" value="KAK7205448.1"/>
    <property type="molecule type" value="Genomic_DNA"/>
</dbReference>
<gene>
    <name evidence="11" type="ORF">BZA70DRAFT_289370</name>
</gene>
<keyword evidence="7 9" id="KW-0472">Membrane</keyword>
<evidence type="ECO:0000256" key="3">
    <source>
        <dbReference type="ARBA" id="ARBA00006613"/>
    </source>
</evidence>
<dbReference type="SUPFAM" id="SSF49348">
    <property type="entry name" value="Clathrin adaptor appendage domain"/>
    <property type="match status" value="1"/>
</dbReference>
<organism evidence="11 12">
    <name type="scientific">Myxozyma melibiosi</name>
    <dbReference type="NCBI Taxonomy" id="54550"/>
    <lineage>
        <taxon>Eukaryota</taxon>
        <taxon>Fungi</taxon>
        <taxon>Dikarya</taxon>
        <taxon>Ascomycota</taxon>
        <taxon>Saccharomycotina</taxon>
        <taxon>Lipomycetes</taxon>
        <taxon>Lipomycetales</taxon>
        <taxon>Lipomycetaceae</taxon>
        <taxon>Myxozyma</taxon>
    </lineage>
</organism>
<keyword evidence="6 9" id="KW-0333">Golgi apparatus</keyword>
<dbReference type="InterPro" id="IPR008153">
    <property type="entry name" value="GAE_dom"/>
</dbReference>
<reference evidence="11 12" key="1">
    <citation type="submission" date="2024-03" db="EMBL/GenBank/DDBJ databases">
        <title>Genome-scale model development and genomic sequencing of the oleaginous clade Lipomyces.</title>
        <authorList>
            <consortium name="Lawrence Berkeley National Laboratory"/>
            <person name="Czajka J.J."/>
            <person name="Han Y."/>
            <person name="Kim J."/>
            <person name="Mondo S.J."/>
            <person name="Hofstad B.A."/>
            <person name="Robles A."/>
            <person name="Haridas S."/>
            <person name="Riley R."/>
            <person name="LaButti K."/>
            <person name="Pangilinan J."/>
            <person name="Andreopoulos W."/>
            <person name="Lipzen A."/>
            <person name="Yan J."/>
            <person name="Wang M."/>
            <person name="Ng V."/>
            <person name="Grigoriev I.V."/>
            <person name="Spatafora J.W."/>
            <person name="Magnuson J.K."/>
            <person name="Baker S.E."/>
            <person name="Pomraning K.R."/>
        </authorList>
    </citation>
    <scope>NUCLEOTIDE SEQUENCE [LARGE SCALE GENOMIC DNA]</scope>
    <source>
        <strain evidence="11 12">Phaff 52-87</strain>
    </source>
</reference>